<feature type="coiled-coil region" evidence="1">
    <location>
        <begin position="24"/>
        <end position="51"/>
    </location>
</feature>
<feature type="region of interest" description="Disordered" evidence="2">
    <location>
        <begin position="52"/>
        <end position="75"/>
    </location>
</feature>
<gene>
    <name evidence="3" type="ORF">OJ962_11030</name>
</gene>
<feature type="compositionally biased region" description="Basic and acidic residues" evidence="2">
    <location>
        <begin position="66"/>
        <end position="75"/>
    </location>
</feature>
<reference evidence="3" key="1">
    <citation type="submission" date="2022-10" db="EMBL/GenBank/DDBJ databases">
        <title>The WGS of Solirubrobacter sp. CPCC 204708.</title>
        <authorList>
            <person name="Jiang Z."/>
        </authorList>
    </citation>
    <scope>NUCLEOTIDE SEQUENCE</scope>
    <source>
        <strain evidence="3">CPCC 204708</strain>
    </source>
</reference>
<evidence type="ECO:0000256" key="2">
    <source>
        <dbReference type="SAM" id="MobiDB-lite"/>
    </source>
</evidence>
<organism evidence="3 4">
    <name type="scientific">Solirubrobacter deserti</name>
    <dbReference type="NCBI Taxonomy" id="2282478"/>
    <lineage>
        <taxon>Bacteria</taxon>
        <taxon>Bacillati</taxon>
        <taxon>Actinomycetota</taxon>
        <taxon>Thermoleophilia</taxon>
        <taxon>Solirubrobacterales</taxon>
        <taxon>Solirubrobacteraceae</taxon>
        <taxon>Solirubrobacter</taxon>
    </lineage>
</organism>
<comment type="caution">
    <text evidence="3">The sequence shown here is derived from an EMBL/GenBank/DDBJ whole genome shotgun (WGS) entry which is preliminary data.</text>
</comment>
<sequence length="75" mass="8566">MRAALDELRDELGDHRPDLGELVILGANAKLAQLRAERENLVERRRELADRIRRGTLPPLDPEAADEVRRSGWAR</sequence>
<dbReference type="Proteomes" id="UP001147700">
    <property type="component" value="Unassembled WGS sequence"/>
</dbReference>
<proteinExistence type="predicted"/>
<dbReference type="RefSeq" id="WP_270006338.1">
    <property type="nucleotide sequence ID" value="NZ_JAPCID010000013.1"/>
</dbReference>
<dbReference type="EMBL" id="JAPCID010000013">
    <property type="protein sequence ID" value="MDA0138037.1"/>
    <property type="molecule type" value="Genomic_DNA"/>
</dbReference>
<evidence type="ECO:0000256" key="1">
    <source>
        <dbReference type="SAM" id="Coils"/>
    </source>
</evidence>
<keyword evidence="1" id="KW-0175">Coiled coil</keyword>
<protein>
    <submittedName>
        <fullName evidence="3">Uncharacterized protein</fullName>
    </submittedName>
</protein>
<keyword evidence="4" id="KW-1185">Reference proteome</keyword>
<evidence type="ECO:0000313" key="3">
    <source>
        <dbReference type="EMBL" id="MDA0138037.1"/>
    </source>
</evidence>
<accession>A0ABT4RHM3</accession>
<evidence type="ECO:0000313" key="4">
    <source>
        <dbReference type="Proteomes" id="UP001147700"/>
    </source>
</evidence>
<name>A0ABT4RHM3_9ACTN</name>